<keyword evidence="3" id="KW-0378">Hydrolase</keyword>
<dbReference type="InterPro" id="IPR020583">
    <property type="entry name" value="Inositol_monoP_metal-BS"/>
</dbReference>
<name>A0A5C6U4D1_9SPHN</name>
<dbReference type="InterPro" id="IPR000760">
    <property type="entry name" value="Inositol_monophosphatase-like"/>
</dbReference>
<dbReference type="Gene3D" id="3.40.190.80">
    <property type="match status" value="1"/>
</dbReference>
<accession>A0A5C6U4D1</accession>
<evidence type="ECO:0000256" key="5">
    <source>
        <dbReference type="PIRSR" id="PIRSR600760-2"/>
    </source>
</evidence>
<keyword evidence="7" id="KW-1185">Reference proteome</keyword>
<dbReference type="OrthoDB" id="9785695at2"/>
<dbReference type="SUPFAM" id="SSF56655">
    <property type="entry name" value="Carbohydrate phosphatase"/>
    <property type="match status" value="1"/>
</dbReference>
<dbReference type="PANTHER" id="PTHR20854:SF4">
    <property type="entry name" value="INOSITOL-1-MONOPHOSPHATASE-RELATED"/>
    <property type="match status" value="1"/>
</dbReference>
<evidence type="ECO:0000313" key="7">
    <source>
        <dbReference type="Proteomes" id="UP000321129"/>
    </source>
</evidence>
<evidence type="ECO:0000256" key="2">
    <source>
        <dbReference type="ARBA" id="ARBA00022723"/>
    </source>
</evidence>
<dbReference type="PRINTS" id="PR00377">
    <property type="entry name" value="IMPHPHTASES"/>
</dbReference>
<dbReference type="Pfam" id="PF00459">
    <property type="entry name" value="Inositol_P"/>
    <property type="match status" value="1"/>
</dbReference>
<comment type="caution">
    <text evidence="6">The sequence shown here is derived from an EMBL/GenBank/DDBJ whole genome shotgun (WGS) entry which is preliminary data.</text>
</comment>
<dbReference type="GO" id="GO:0046872">
    <property type="term" value="F:metal ion binding"/>
    <property type="evidence" value="ECO:0007669"/>
    <property type="project" value="UniProtKB-KW"/>
</dbReference>
<evidence type="ECO:0000256" key="3">
    <source>
        <dbReference type="ARBA" id="ARBA00022801"/>
    </source>
</evidence>
<keyword evidence="4 5" id="KW-0460">Magnesium</keyword>
<keyword evidence="2 5" id="KW-0479">Metal-binding</keyword>
<feature type="binding site" evidence="5">
    <location>
        <position position="86"/>
    </location>
    <ligand>
        <name>Mg(2+)</name>
        <dbReference type="ChEBI" id="CHEBI:18420"/>
        <label>1</label>
        <note>catalytic</note>
    </ligand>
</feature>
<dbReference type="GO" id="GO:0046854">
    <property type="term" value="P:phosphatidylinositol phosphate biosynthetic process"/>
    <property type="evidence" value="ECO:0007669"/>
    <property type="project" value="InterPro"/>
</dbReference>
<feature type="binding site" evidence="5">
    <location>
        <position position="83"/>
    </location>
    <ligand>
        <name>Mg(2+)</name>
        <dbReference type="ChEBI" id="CHEBI:18420"/>
        <label>1</label>
        <note>catalytic</note>
    </ligand>
</feature>
<dbReference type="GO" id="GO:0007165">
    <property type="term" value="P:signal transduction"/>
    <property type="evidence" value="ECO:0007669"/>
    <property type="project" value="TreeGrafter"/>
</dbReference>
<feature type="binding site" evidence="5">
    <location>
        <position position="85"/>
    </location>
    <ligand>
        <name>Mg(2+)</name>
        <dbReference type="ChEBI" id="CHEBI:18420"/>
        <label>1</label>
        <note>catalytic</note>
    </ligand>
</feature>
<feature type="binding site" evidence="5">
    <location>
        <position position="198"/>
    </location>
    <ligand>
        <name>Mg(2+)</name>
        <dbReference type="ChEBI" id="CHEBI:18420"/>
        <label>1</label>
        <note>catalytic</note>
    </ligand>
</feature>
<dbReference type="PROSITE" id="PS00630">
    <property type="entry name" value="IMP_2"/>
    <property type="match status" value="1"/>
</dbReference>
<protein>
    <submittedName>
        <fullName evidence="6">3'(2'),5'-bisphosphate nucleotidase CysQ</fullName>
    </submittedName>
</protein>
<evidence type="ECO:0000256" key="1">
    <source>
        <dbReference type="ARBA" id="ARBA00009759"/>
    </source>
</evidence>
<feature type="binding site" evidence="5">
    <location>
        <position position="65"/>
    </location>
    <ligand>
        <name>Mg(2+)</name>
        <dbReference type="ChEBI" id="CHEBI:18420"/>
        <label>1</label>
        <note>catalytic</note>
    </ligand>
</feature>
<proteinExistence type="inferred from homology"/>
<dbReference type="InterPro" id="IPR020550">
    <property type="entry name" value="Inositol_monophosphatase_CS"/>
</dbReference>
<dbReference type="CDD" id="cd01638">
    <property type="entry name" value="CysQ"/>
    <property type="match status" value="1"/>
</dbReference>
<dbReference type="EMBL" id="VOPY01000004">
    <property type="protein sequence ID" value="TXC67833.1"/>
    <property type="molecule type" value="Genomic_DNA"/>
</dbReference>
<dbReference type="AlphaFoldDB" id="A0A5C6U4D1"/>
<evidence type="ECO:0000313" key="6">
    <source>
        <dbReference type="EMBL" id="TXC67833.1"/>
    </source>
</evidence>
<dbReference type="PROSITE" id="PS00629">
    <property type="entry name" value="IMP_1"/>
    <property type="match status" value="1"/>
</dbReference>
<dbReference type="RefSeq" id="WP_147123792.1">
    <property type="nucleotide sequence ID" value="NZ_VOPY01000004.1"/>
</dbReference>
<organism evidence="6 7">
    <name type="scientific">Flavisphingopyxis soli</name>
    <dbReference type="NCBI Taxonomy" id="2601267"/>
    <lineage>
        <taxon>Bacteria</taxon>
        <taxon>Pseudomonadati</taxon>
        <taxon>Pseudomonadota</taxon>
        <taxon>Alphaproteobacteria</taxon>
        <taxon>Sphingomonadales</taxon>
        <taxon>Sphingopyxidaceae</taxon>
        <taxon>Flavisphingopyxis</taxon>
    </lineage>
</organism>
<comment type="cofactor">
    <cofactor evidence="5">
        <name>Mg(2+)</name>
        <dbReference type="ChEBI" id="CHEBI:18420"/>
    </cofactor>
</comment>
<dbReference type="GO" id="GO:0006020">
    <property type="term" value="P:inositol metabolic process"/>
    <property type="evidence" value="ECO:0007669"/>
    <property type="project" value="TreeGrafter"/>
</dbReference>
<gene>
    <name evidence="6" type="ORF">FSZ31_12290</name>
</gene>
<sequence length="259" mass="27275">MIDAVEAAARSVGDMAMRRFKGEGGAYKVWDKSPGNPVSDIDLAADLALRDHLARLDPEAGWLSEETADEPSRLGRRRIWCVDPIDGTRDFVRGRTGWAVSIALVEDGAPVIGVLYAPAREEMWCAATGEGATCNGVRLTAADCQVLAGARVPADQLAREDADLEMIAKPNSIALRIAMVAAGAADLVATLRWGHEWDVAAAALIASEAGANVTDAFGGALSFNKRDPRAFGVLASAPGIHGHAVERLAERAARIAPQG</sequence>
<dbReference type="Gene3D" id="3.30.540.10">
    <property type="entry name" value="Fructose-1,6-Bisphosphatase, subunit A, domain 1"/>
    <property type="match status" value="1"/>
</dbReference>
<dbReference type="GO" id="GO:0008934">
    <property type="term" value="F:inositol monophosphate 1-phosphatase activity"/>
    <property type="evidence" value="ECO:0007669"/>
    <property type="project" value="TreeGrafter"/>
</dbReference>
<comment type="similarity">
    <text evidence="1">Belongs to the inositol monophosphatase superfamily.</text>
</comment>
<reference evidence="6 7" key="1">
    <citation type="submission" date="2019-08" db="EMBL/GenBank/DDBJ databases">
        <title>Sphingorhabdus soil sp. nov., isolated from arctic soil.</title>
        <authorList>
            <person name="Liu Y."/>
        </authorList>
    </citation>
    <scope>NUCLEOTIDE SEQUENCE [LARGE SCALE GENOMIC DNA]</scope>
    <source>
        <strain evidence="6 7">D-2Q-5-6</strain>
    </source>
</reference>
<dbReference type="Proteomes" id="UP000321129">
    <property type="component" value="Unassembled WGS sequence"/>
</dbReference>
<dbReference type="PANTHER" id="PTHR20854">
    <property type="entry name" value="INOSITOL MONOPHOSPHATASE"/>
    <property type="match status" value="1"/>
</dbReference>
<evidence type="ECO:0000256" key="4">
    <source>
        <dbReference type="ARBA" id="ARBA00022842"/>
    </source>
</evidence>